<evidence type="ECO:0000256" key="1">
    <source>
        <dbReference type="SAM" id="SignalP"/>
    </source>
</evidence>
<accession>A0ABV9LSM6</accession>
<dbReference type="Proteomes" id="UP001595897">
    <property type="component" value="Unassembled WGS sequence"/>
</dbReference>
<protein>
    <recommendedName>
        <fullName evidence="4">Choice-of-anchor E domain-containing protein</fullName>
    </recommendedName>
</protein>
<sequence>MKKLLIALCAAGALLAGQAHAAPITATAGVFASGNIQYDDTNGFDGTMFFSVFGPDVMPPAFDQQAQWSLGLAAESFLVVNDADDQTNIIDEITNSETLVDLGTFAMVDQFNSGFGIADYPDVFTAFTSLLTTSTPTIAEVFGAVEAITTADLFTLASNLVNDPQLLGLLTAAANTVTFELIGFDGVNGEVAIGGGAFPMPLGALDIEFGGSAFLQATYEEVNAPALAGLLTLVIGGLLLRRRA</sequence>
<evidence type="ECO:0000313" key="3">
    <source>
        <dbReference type="Proteomes" id="UP001595897"/>
    </source>
</evidence>
<feature type="chain" id="PRO_5047067796" description="Choice-of-anchor E domain-containing protein" evidence="1">
    <location>
        <begin position="22"/>
        <end position="244"/>
    </location>
</feature>
<dbReference type="EMBL" id="JBHSGU010000002">
    <property type="protein sequence ID" value="MFC4699139.1"/>
    <property type="molecule type" value="Genomic_DNA"/>
</dbReference>
<feature type="signal peptide" evidence="1">
    <location>
        <begin position="1"/>
        <end position="21"/>
    </location>
</feature>
<proteinExistence type="predicted"/>
<evidence type="ECO:0000313" key="2">
    <source>
        <dbReference type="EMBL" id="MFC4699139.1"/>
    </source>
</evidence>
<name>A0ABV9LSM6_9ALTE</name>
<reference evidence="3" key="1">
    <citation type="journal article" date="2019" name="Int. J. Syst. Evol. Microbiol.">
        <title>The Global Catalogue of Microorganisms (GCM) 10K type strain sequencing project: providing services to taxonomists for standard genome sequencing and annotation.</title>
        <authorList>
            <consortium name="The Broad Institute Genomics Platform"/>
            <consortium name="The Broad Institute Genome Sequencing Center for Infectious Disease"/>
            <person name="Wu L."/>
            <person name="Ma J."/>
        </authorList>
    </citation>
    <scope>NUCLEOTIDE SEQUENCE [LARGE SCALE GENOMIC DNA]</scope>
    <source>
        <strain evidence="3">KACC 12507</strain>
    </source>
</reference>
<gene>
    <name evidence="2" type="ORF">ACFO4O_03090</name>
</gene>
<evidence type="ECO:0008006" key="4">
    <source>
        <dbReference type="Google" id="ProtNLM"/>
    </source>
</evidence>
<keyword evidence="1" id="KW-0732">Signal</keyword>
<comment type="caution">
    <text evidence="2">The sequence shown here is derived from an EMBL/GenBank/DDBJ whole genome shotgun (WGS) entry which is preliminary data.</text>
</comment>
<organism evidence="2 3">
    <name type="scientific">Glaciecola siphonariae</name>
    <dbReference type="NCBI Taxonomy" id="521012"/>
    <lineage>
        <taxon>Bacteria</taxon>
        <taxon>Pseudomonadati</taxon>
        <taxon>Pseudomonadota</taxon>
        <taxon>Gammaproteobacteria</taxon>
        <taxon>Alteromonadales</taxon>
        <taxon>Alteromonadaceae</taxon>
        <taxon>Glaciecola</taxon>
    </lineage>
</organism>
<dbReference type="RefSeq" id="WP_382405880.1">
    <property type="nucleotide sequence ID" value="NZ_JBHSGU010000002.1"/>
</dbReference>
<keyword evidence="3" id="KW-1185">Reference proteome</keyword>